<dbReference type="FunFam" id="3.80.10.10:FF:000095">
    <property type="entry name" value="LRR receptor-like serine/threonine-protein kinase GSO1"/>
    <property type="match status" value="1"/>
</dbReference>
<dbReference type="SMART" id="SM00369">
    <property type="entry name" value="LRR_TYP"/>
    <property type="match status" value="3"/>
</dbReference>
<evidence type="ECO:0000256" key="2">
    <source>
        <dbReference type="ARBA" id="ARBA00022614"/>
    </source>
</evidence>
<comment type="subcellular location">
    <subcellularLocation>
        <location evidence="1">Membrane</location>
        <topology evidence="1">Single-pass membrane protein</topology>
    </subcellularLocation>
</comment>
<keyword evidence="4" id="KW-0677">Repeat</keyword>
<evidence type="ECO:0000256" key="5">
    <source>
        <dbReference type="ARBA" id="ARBA00022989"/>
    </source>
</evidence>
<dbReference type="AlphaFoldDB" id="A0AAJ6X968"/>
<keyword evidence="7" id="KW-1185">Reference proteome</keyword>
<dbReference type="Pfam" id="PF00560">
    <property type="entry name" value="LRR_1"/>
    <property type="match status" value="2"/>
</dbReference>
<proteinExistence type="predicted"/>
<dbReference type="GeneID" id="105114974"/>
<dbReference type="GO" id="GO:0016020">
    <property type="term" value="C:membrane"/>
    <property type="evidence" value="ECO:0007669"/>
    <property type="project" value="UniProtKB-SubCell"/>
</dbReference>
<reference evidence="8" key="1">
    <citation type="submission" date="2025-08" db="UniProtKB">
        <authorList>
            <consortium name="RefSeq"/>
        </authorList>
    </citation>
    <scope>IDENTIFICATION</scope>
</reference>
<dbReference type="SUPFAM" id="SSF52058">
    <property type="entry name" value="L domain-like"/>
    <property type="match status" value="1"/>
</dbReference>
<dbReference type="Gene3D" id="3.80.10.10">
    <property type="entry name" value="Ribonuclease Inhibitor"/>
    <property type="match status" value="2"/>
</dbReference>
<dbReference type="InterPro" id="IPR001611">
    <property type="entry name" value="Leu-rich_rpt"/>
</dbReference>
<sequence>MALLTSHNSPGCTSQTTDLSNNGFNGQIPSSLGNLKKLYFLILSSNNFSGKISDDLFKVTHLEWLDLSNNRLKGFPYQINKLSGLNALSLSNNQLIGCIPSQISRLSGLNSLDLSYNLLSGTIPSSLFSMPSLQALLLHNNLLYGHISPFLYNSLQYIDFSHNRLYGQIPPSVFKLENLRTLMLSSNDKLTRSISSVICKLKFLEILDLSNNGFSGFIPQCLGNFSDGLFVLHLGVNNLQGNVPSIYSEGNNLRYLNINGNKLKGLIPPSIINCVNLEFLDLGNNMIDDTFLSFLEMLPELEAVILRSNKLHSFFKVQLSSTFSSKLHIFYLSNNSLSGTLPTKIINTQLLKT</sequence>
<dbReference type="Proteomes" id="UP000694918">
    <property type="component" value="Unplaced"/>
</dbReference>
<evidence type="ECO:0000256" key="4">
    <source>
        <dbReference type="ARBA" id="ARBA00022737"/>
    </source>
</evidence>
<protein>
    <submittedName>
        <fullName evidence="8">Receptor-like protein 12</fullName>
    </submittedName>
</protein>
<dbReference type="RefSeq" id="XP_011010021.1">
    <property type="nucleotide sequence ID" value="XM_011011719.1"/>
</dbReference>
<evidence type="ECO:0000256" key="3">
    <source>
        <dbReference type="ARBA" id="ARBA00022692"/>
    </source>
</evidence>
<evidence type="ECO:0000256" key="6">
    <source>
        <dbReference type="ARBA" id="ARBA00023136"/>
    </source>
</evidence>
<keyword evidence="2" id="KW-0433">Leucine-rich repeat</keyword>
<keyword evidence="5" id="KW-1133">Transmembrane helix</keyword>
<keyword evidence="3" id="KW-0812">Transmembrane</keyword>
<evidence type="ECO:0000313" key="8">
    <source>
        <dbReference type="RefSeq" id="XP_011010021.1"/>
    </source>
</evidence>
<dbReference type="InterPro" id="IPR032675">
    <property type="entry name" value="LRR_dom_sf"/>
</dbReference>
<dbReference type="PRINTS" id="PR00019">
    <property type="entry name" value="LEURICHRPT"/>
</dbReference>
<dbReference type="InterPro" id="IPR052941">
    <property type="entry name" value="StomDev_PlantInt_Reg"/>
</dbReference>
<dbReference type="PANTHER" id="PTHR48004">
    <property type="entry name" value="OS01G0149700 PROTEIN"/>
    <property type="match status" value="1"/>
</dbReference>
<keyword evidence="6" id="KW-0472">Membrane</keyword>
<dbReference type="InterPro" id="IPR025875">
    <property type="entry name" value="Leu-rich_rpt_4"/>
</dbReference>
<organism evidence="7 8">
    <name type="scientific">Populus euphratica</name>
    <name type="common">Euphrates poplar</name>
    <dbReference type="NCBI Taxonomy" id="75702"/>
    <lineage>
        <taxon>Eukaryota</taxon>
        <taxon>Viridiplantae</taxon>
        <taxon>Streptophyta</taxon>
        <taxon>Embryophyta</taxon>
        <taxon>Tracheophyta</taxon>
        <taxon>Spermatophyta</taxon>
        <taxon>Magnoliopsida</taxon>
        <taxon>eudicotyledons</taxon>
        <taxon>Gunneridae</taxon>
        <taxon>Pentapetalae</taxon>
        <taxon>rosids</taxon>
        <taxon>fabids</taxon>
        <taxon>Malpighiales</taxon>
        <taxon>Salicaceae</taxon>
        <taxon>Saliceae</taxon>
        <taxon>Populus</taxon>
    </lineage>
</organism>
<dbReference type="PANTHER" id="PTHR48004:SF99">
    <property type="entry name" value="OS09G0491612 PROTEIN"/>
    <property type="match status" value="1"/>
</dbReference>
<gene>
    <name evidence="8" type="primary">LOC105114974</name>
</gene>
<dbReference type="KEGG" id="peu:105114974"/>
<dbReference type="PROSITE" id="PS51450">
    <property type="entry name" value="LRR"/>
    <property type="match status" value="1"/>
</dbReference>
<evidence type="ECO:0000256" key="1">
    <source>
        <dbReference type="ARBA" id="ARBA00004167"/>
    </source>
</evidence>
<evidence type="ECO:0000313" key="7">
    <source>
        <dbReference type="Proteomes" id="UP000694918"/>
    </source>
</evidence>
<dbReference type="Pfam" id="PF12799">
    <property type="entry name" value="LRR_4"/>
    <property type="match status" value="1"/>
</dbReference>
<accession>A0AAJ6X968</accession>
<dbReference type="InterPro" id="IPR003591">
    <property type="entry name" value="Leu-rich_rpt_typical-subtyp"/>
</dbReference>
<name>A0AAJ6X968_POPEU</name>
<dbReference type="Pfam" id="PF13855">
    <property type="entry name" value="LRR_8"/>
    <property type="match status" value="3"/>
</dbReference>